<name>A0A645JC52_9ZZZZ</name>
<organism evidence="1">
    <name type="scientific">bioreactor metagenome</name>
    <dbReference type="NCBI Taxonomy" id="1076179"/>
    <lineage>
        <taxon>unclassified sequences</taxon>
        <taxon>metagenomes</taxon>
        <taxon>ecological metagenomes</taxon>
    </lineage>
</organism>
<proteinExistence type="predicted"/>
<accession>A0A645JC52</accession>
<evidence type="ECO:0000313" key="1">
    <source>
        <dbReference type="EMBL" id="MPN60732.1"/>
    </source>
</evidence>
<gene>
    <name evidence="1" type="ORF">SDC9_208463</name>
</gene>
<reference evidence="1" key="1">
    <citation type="submission" date="2019-08" db="EMBL/GenBank/DDBJ databases">
        <authorList>
            <person name="Kucharzyk K."/>
            <person name="Murdoch R.W."/>
            <person name="Higgins S."/>
            <person name="Loffler F."/>
        </authorList>
    </citation>
    <scope>NUCLEOTIDE SEQUENCE</scope>
</reference>
<sequence>MKVYEYYENTLKKDGWTITEGKKHFSIAAKKDKHIVNIMIQKMDKNVILVVTSK</sequence>
<dbReference type="EMBL" id="VSSQ01136388">
    <property type="protein sequence ID" value="MPN60732.1"/>
    <property type="molecule type" value="Genomic_DNA"/>
</dbReference>
<dbReference type="AlphaFoldDB" id="A0A645JC52"/>
<protein>
    <submittedName>
        <fullName evidence="1">Uncharacterized protein</fullName>
    </submittedName>
</protein>
<comment type="caution">
    <text evidence="1">The sequence shown here is derived from an EMBL/GenBank/DDBJ whole genome shotgun (WGS) entry which is preliminary data.</text>
</comment>